<reference evidence="1" key="2">
    <citation type="submission" date="2017-10" db="EMBL/GenBank/DDBJ databases">
        <title>Ladona fulva Genome sequencing and assembly.</title>
        <authorList>
            <person name="Murali S."/>
            <person name="Richards S."/>
            <person name="Bandaranaike D."/>
            <person name="Bellair M."/>
            <person name="Blankenburg K."/>
            <person name="Chao H."/>
            <person name="Dinh H."/>
            <person name="Doddapaneni H."/>
            <person name="Dugan-Rocha S."/>
            <person name="Elkadiri S."/>
            <person name="Gnanaolivu R."/>
            <person name="Hernandez B."/>
            <person name="Skinner E."/>
            <person name="Javaid M."/>
            <person name="Lee S."/>
            <person name="Li M."/>
            <person name="Ming W."/>
            <person name="Munidasa M."/>
            <person name="Muniz J."/>
            <person name="Nguyen L."/>
            <person name="Hughes D."/>
            <person name="Osuji N."/>
            <person name="Pu L.-L."/>
            <person name="Puazo M."/>
            <person name="Qu C."/>
            <person name="Quiroz J."/>
            <person name="Raj R."/>
            <person name="Weissenberger G."/>
            <person name="Xin Y."/>
            <person name="Zou X."/>
            <person name="Han Y."/>
            <person name="Worley K."/>
            <person name="Muzny D."/>
            <person name="Gibbs R."/>
        </authorList>
    </citation>
    <scope>NUCLEOTIDE SEQUENCE</scope>
    <source>
        <strain evidence="1">Sampled in the wild</strain>
    </source>
</reference>
<keyword evidence="2" id="KW-1185">Reference proteome</keyword>
<dbReference type="Proteomes" id="UP000792457">
    <property type="component" value="Unassembled WGS sequence"/>
</dbReference>
<dbReference type="AlphaFoldDB" id="A0A8K0NZF4"/>
<dbReference type="EMBL" id="KZ308241">
    <property type="protein sequence ID" value="KAG8225529.1"/>
    <property type="molecule type" value="Genomic_DNA"/>
</dbReference>
<gene>
    <name evidence="1" type="ORF">J437_LFUL006068</name>
</gene>
<comment type="caution">
    <text evidence="1">The sequence shown here is derived from an EMBL/GenBank/DDBJ whole genome shotgun (WGS) entry which is preliminary data.</text>
</comment>
<organism evidence="1 2">
    <name type="scientific">Ladona fulva</name>
    <name type="common">Scarce chaser dragonfly</name>
    <name type="synonym">Libellula fulva</name>
    <dbReference type="NCBI Taxonomy" id="123851"/>
    <lineage>
        <taxon>Eukaryota</taxon>
        <taxon>Metazoa</taxon>
        <taxon>Ecdysozoa</taxon>
        <taxon>Arthropoda</taxon>
        <taxon>Hexapoda</taxon>
        <taxon>Insecta</taxon>
        <taxon>Pterygota</taxon>
        <taxon>Palaeoptera</taxon>
        <taxon>Odonata</taxon>
        <taxon>Epiprocta</taxon>
        <taxon>Anisoptera</taxon>
        <taxon>Libelluloidea</taxon>
        <taxon>Libellulidae</taxon>
        <taxon>Ladona</taxon>
    </lineage>
</organism>
<proteinExistence type="predicted"/>
<protein>
    <submittedName>
        <fullName evidence="1">Uncharacterized protein</fullName>
    </submittedName>
</protein>
<name>A0A8K0NZF4_LADFU</name>
<reference evidence="1" key="1">
    <citation type="submission" date="2013-04" db="EMBL/GenBank/DDBJ databases">
        <authorList>
            <person name="Qu J."/>
            <person name="Murali S.C."/>
            <person name="Bandaranaike D."/>
            <person name="Bellair M."/>
            <person name="Blankenburg K."/>
            <person name="Chao H."/>
            <person name="Dinh H."/>
            <person name="Doddapaneni H."/>
            <person name="Downs B."/>
            <person name="Dugan-Rocha S."/>
            <person name="Elkadiri S."/>
            <person name="Gnanaolivu R.D."/>
            <person name="Hernandez B."/>
            <person name="Javaid M."/>
            <person name="Jayaseelan J.C."/>
            <person name="Lee S."/>
            <person name="Li M."/>
            <person name="Ming W."/>
            <person name="Munidasa M."/>
            <person name="Muniz J."/>
            <person name="Nguyen L."/>
            <person name="Ongeri F."/>
            <person name="Osuji N."/>
            <person name="Pu L.-L."/>
            <person name="Puazo M."/>
            <person name="Qu C."/>
            <person name="Quiroz J."/>
            <person name="Raj R."/>
            <person name="Weissenberger G."/>
            <person name="Xin Y."/>
            <person name="Zou X."/>
            <person name="Han Y."/>
            <person name="Richards S."/>
            <person name="Worley K."/>
            <person name="Muzny D."/>
            <person name="Gibbs R."/>
        </authorList>
    </citation>
    <scope>NUCLEOTIDE SEQUENCE</scope>
    <source>
        <strain evidence="1">Sampled in the wild</strain>
    </source>
</reference>
<evidence type="ECO:0000313" key="1">
    <source>
        <dbReference type="EMBL" id="KAG8225529.1"/>
    </source>
</evidence>
<dbReference type="Gene3D" id="2.20.20.160">
    <property type="match status" value="1"/>
</dbReference>
<sequence length="323" mass="36632">MIRNINGRNTKPMARVRIINNKWQKASISSALLLSLLFVNSVEICLGDDALQPVNAPLFTSIFKQSQEAEFEYQGQARSERDLDTCVTDGSESAPVCSIVYKRFWQPALVYRLCRCPERQECPWILSHPLNNINLTAIVSSEFDIDGESPSIIKIMNHTRDRTMSLNSRAQLKLCRNVRKMPTCPARATAMKIHSRVIPENISGTTRIPGPRLFPNNQTSMHVSVSCKCPQARYWRYQRTIANNYGNETDGIIDMYACAPLKKCKPMEFCGHFTSDFATYYQCSCPKGYLCLAKQPRERINSSELMYNGTVYKAICTPTSIIT</sequence>
<accession>A0A8K0NZF4</accession>
<evidence type="ECO:0000313" key="2">
    <source>
        <dbReference type="Proteomes" id="UP000792457"/>
    </source>
</evidence>
<dbReference type="OrthoDB" id="121932at2759"/>